<evidence type="ECO:0000256" key="2">
    <source>
        <dbReference type="ARBA" id="ARBA00005866"/>
    </source>
</evidence>
<comment type="similarity">
    <text evidence="2">Belongs to the glucose-6-phosphate 1-epimerase family.</text>
</comment>
<comment type="similarity">
    <text evidence="5">Belongs to the enoyl-CoA hydratase/isomerase family.</text>
</comment>
<keyword evidence="7" id="KW-1185">Reference proteome</keyword>
<dbReference type="Gene3D" id="2.70.98.10">
    <property type="match status" value="1"/>
</dbReference>
<dbReference type="Pfam" id="PF00378">
    <property type="entry name" value="ECH_1"/>
    <property type="match status" value="1"/>
</dbReference>
<dbReference type="SUPFAM" id="SSF74650">
    <property type="entry name" value="Galactose mutarotase-like"/>
    <property type="match status" value="1"/>
</dbReference>
<dbReference type="GO" id="GO:0047938">
    <property type="term" value="F:glucose-6-phosphate 1-epimerase activity"/>
    <property type="evidence" value="ECO:0007669"/>
    <property type="project" value="UniProtKB-EC"/>
</dbReference>
<name>A0ABD1Y1U2_9MARC</name>
<proteinExistence type="inferred from homology"/>
<organism evidence="6 7">
    <name type="scientific">Riccia fluitans</name>
    <dbReference type="NCBI Taxonomy" id="41844"/>
    <lineage>
        <taxon>Eukaryota</taxon>
        <taxon>Viridiplantae</taxon>
        <taxon>Streptophyta</taxon>
        <taxon>Embryophyta</taxon>
        <taxon>Marchantiophyta</taxon>
        <taxon>Marchantiopsida</taxon>
        <taxon>Marchantiidae</taxon>
        <taxon>Marchantiales</taxon>
        <taxon>Ricciaceae</taxon>
        <taxon>Riccia</taxon>
    </lineage>
</organism>
<dbReference type="InterPro" id="IPR025532">
    <property type="entry name" value="G6P_1-epimerase"/>
</dbReference>
<dbReference type="EMBL" id="JBHFFA010000006">
    <property type="protein sequence ID" value="KAL2620570.1"/>
    <property type="molecule type" value="Genomic_DNA"/>
</dbReference>
<protein>
    <recommendedName>
        <fullName evidence="3">glucose-6-phosphate 1-epimerase</fullName>
        <ecNumber evidence="3">5.1.3.15</ecNumber>
    </recommendedName>
</protein>
<dbReference type="EC" id="5.1.3.15" evidence="3"/>
<dbReference type="PANTHER" id="PTHR11122">
    <property type="entry name" value="APOSPORY-ASSOCIATED PROTEIN C-RELATED"/>
    <property type="match status" value="1"/>
</dbReference>
<gene>
    <name evidence="6" type="ORF">R1flu_000775</name>
</gene>
<evidence type="ECO:0000256" key="3">
    <source>
        <dbReference type="ARBA" id="ARBA00012083"/>
    </source>
</evidence>
<dbReference type="InterPro" id="IPR001753">
    <property type="entry name" value="Enoyl-CoA_hydra/iso"/>
</dbReference>
<keyword evidence="4" id="KW-0413">Isomerase</keyword>
<evidence type="ECO:0000256" key="4">
    <source>
        <dbReference type="ARBA" id="ARBA00023235"/>
    </source>
</evidence>
<dbReference type="InterPro" id="IPR029045">
    <property type="entry name" value="ClpP/crotonase-like_dom_sf"/>
</dbReference>
<sequence length="748" mass="81903">MSAIRSTMRILRSIPTSCVPLAVRAELPSASSTINSKRFFLTCQRYGAAGVAFHDRVKPSISAKKWNNNARRNFQKYRCQSQATEDTNQTTTRLHGRLLEKDYEDIDVELVEKGTVGLIFLDRPKALNALSESLMYEVVDACQIFDSMDEVGAIVITGRGKAFAAGADIKEMKDKTFQEAQKSRLFSHWNALSAVRKPIVAAVNGFALGGGCELAMACDIILAGEKALFGQPEVKLGTIPGIGGTQRLIREVGKSRAMEMILTGEAFMNSQEAAQKGLVSRVVPGDNDALVAEAIQVAKSIAALSRPTIAMAKEAVNSAYELGLSEGIKREHSLFYLGVDESALKSPDQGVCFSVPSTLFGLIPREEQLRRAREQGDWELAVDSKGPEAVSGIYPFMQTVARMALLCKSGFGVVTTTLSKEFVPRLSLGFKHQQQQLTAAGNPRFKNARLSVTAAATSNTSVVTPGISGNFAIAGINVDGGEGGLSRIKLHNKQKSECEIYLHGAVITSWKSNGKELLHVRPDAVFDGVKPISGGVPHCFPQFGPGAIQQHGFARNLSWEVIGTSNEDDTPCVTLRLIDNEYTRGMWDYRFVVKYSVWLQGDKLCTELIVKNVDAKPFTFTTALHTYFKADIGGVTVTGLNGLKCFDKDPVTKEPVEASEDRDEVTFPEFVDRIYKDAPSRLVVRNGLGDTLALENEGWSDAVLWNPYLTMKLYYRDFVCVENAQLDPVTLQPRESWTAKLTISPNAE</sequence>
<comment type="catalytic activity">
    <reaction evidence="1">
        <text>alpha-D-glucose 6-phosphate = beta-D-glucose 6-phosphate</text>
        <dbReference type="Rhea" id="RHEA:16249"/>
        <dbReference type="ChEBI" id="CHEBI:58225"/>
        <dbReference type="ChEBI" id="CHEBI:58247"/>
        <dbReference type="EC" id="5.1.3.15"/>
    </reaction>
</comment>
<dbReference type="InterPro" id="IPR008183">
    <property type="entry name" value="Aldose_1/G6P_1-epimerase"/>
</dbReference>
<dbReference type="Pfam" id="PF01263">
    <property type="entry name" value="Aldose_epim"/>
    <property type="match status" value="1"/>
</dbReference>
<dbReference type="PANTHER" id="PTHR11122:SF39">
    <property type="entry name" value="GLUCOSE-6-PHOSPHATE 1-EPIMERASE"/>
    <property type="match status" value="1"/>
</dbReference>
<dbReference type="CDD" id="cd06558">
    <property type="entry name" value="crotonase-like"/>
    <property type="match status" value="1"/>
</dbReference>
<evidence type="ECO:0000313" key="6">
    <source>
        <dbReference type="EMBL" id="KAL2620570.1"/>
    </source>
</evidence>
<dbReference type="PROSITE" id="PS00166">
    <property type="entry name" value="ENOYL_COA_HYDRATASE"/>
    <property type="match status" value="1"/>
</dbReference>
<dbReference type="CDD" id="cd09020">
    <property type="entry name" value="D-hex-6-P-epi_like"/>
    <property type="match status" value="1"/>
</dbReference>
<reference evidence="6 7" key="1">
    <citation type="submission" date="2024-09" db="EMBL/GenBank/DDBJ databases">
        <title>Chromosome-scale assembly of Riccia fluitans.</title>
        <authorList>
            <person name="Paukszto L."/>
            <person name="Sawicki J."/>
            <person name="Karawczyk K."/>
            <person name="Piernik-Szablinska J."/>
            <person name="Szczecinska M."/>
            <person name="Mazdziarz M."/>
        </authorList>
    </citation>
    <scope>NUCLEOTIDE SEQUENCE [LARGE SCALE GENOMIC DNA]</scope>
    <source>
        <strain evidence="6">Rf_01</strain>
        <tissue evidence="6">Aerial parts of the thallus</tissue>
    </source>
</reference>
<dbReference type="AlphaFoldDB" id="A0ABD1Y1U2"/>
<dbReference type="InterPro" id="IPR018376">
    <property type="entry name" value="Enoyl-CoA_hyd/isom_CS"/>
</dbReference>
<dbReference type="SUPFAM" id="SSF52096">
    <property type="entry name" value="ClpP/crotonase"/>
    <property type="match status" value="1"/>
</dbReference>
<evidence type="ECO:0000256" key="1">
    <source>
        <dbReference type="ARBA" id="ARBA00001096"/>
    </source>
</evidence>
<accession>A0ABD1Y1U2</accession>
<dbReference type="FunFam" id="3.90.226.10:FF:000019">
    <property type="entry name" value="Enoyl-CoA hydratase, mitochondrial"/>
    <property type="match status" value="1"/>
</dbReference>
<evidence type="ECO:0000313" key="7">
    <source>
        <dbReference type="Proteomes" id="UP001605036"/>
    </source>
</evidence>
<evidence type="ECO:0000256" key="5">
    <source>
        <dbReference type="RuleBase" id="RU003707"/>
    </source>
</evidence>
<comment type="caution">
    <text evidence="6">The sequence shown here is derived from an EMBL/GenBank/DDBJ whole genome shotgun (WGS) entry which is preliminary data.</text>
</comment>
<dbReference type="InterPro" id="IPR011013">
    <property type="entry name" value="Gal_mutarotase_sf_dom"/>
</dbReference>
<dbReference type="InterPro" id="IPR014718">
    <property type="entry name" value="GH-type_carb-bd"/>
</dbReference>
<dbReference type="Gene3D" id="3.90.226.10">
    <property type="entry name" value="2-enoyl-CoA Hydratase, Chain A, domain 1"/>
    <property type="match status" value="1"/>
</dbReference>
<dbReference type="Proteomes" id="UP001605036">
    <property type="component" value="Unassembled WGS sequence"/>
</dbReference>